<dbReference type="EMBL" id="JADWOX010000007">
    <property type="protein sequence ID" value="MBI1684433.1"/>
    <property type="molecule type" value="Genomic_DNA"/>
</dbReference>
<sequence>MTGRRNRTASALWRKSLDTETARKTPLGALVADVSSTAHYLAGFGLIVSVRELPAGALSADWLAHGEGPLLSPAGERTWNALLTLAQHLATSPQMFGASGDLAAVVLHPQAITHADAALQGEKREAA</sequence>
<proteinExistence type="predicted"/>
<organism evidence="1 2">
    <name type="scientific">Caulobacter hibisci</name>
    <dbReference type="NCBI Taxonomy" id="2035993"/>
    <lineage>
        <taxon>Bacteria</taxon>
        <taxon>Pseudomonadati</taxon>
        <taxon>Pseudomonadota</taxon>
        <taxon>Alphaproteobacteria</taxon>
        <taxon>Caulobacterales</taxon>
        <taxon>Caulobacteraceae</taxon>
        <taxon>Caulobacter</taxon>
    </lineage>
</organism>
<dbReference type="RefSeq" id="WP_198576346.1">
    <property type="nucleotide sequence ID" value="NZ_JADWOX010000007.1"/>
</dbReference>
<dbReference type="Proteomes" id="UP000639859">
    <property type="component" value="Unassembled WGS sequence"/>
</dbReference>
<evidence type="ECO:0000313" key="1">
    <source>
        <dbReference type="EMBL" id="MBI1684433.1"/>
    </source>
</evidence>
<protein>
    <submittedName>
        <fullName evidence="1">Uncharacterized protein</fullName>
    </submittedName>
</protein>
<comment type="caution">
    <text evidence="1">The sequence shown here is derived from an EMBL/GenBank/DDBJ whole genome shotgun (WGS) entry which is preliminary data.</text>
</comment>
<gene>
    <name evidence="1" type="ORF">I4Q42_12215</name>
</gene>
<name>A0ABS0T0I8_9CAUL</name>
<accession>A0ABS0T0I8</accession>
<keyword evidence="2" id="KW-1185">Reference proteome</keyword>
<reference evidence="1 2" key="1">
    <citation type="submission" date="2020-11" db="EMBL/GenBank/DDBJ databases">
        <title>genome sequence of strain KACC 18849.</title>
        <authorList>
            <person name="Gao J."/>
            <person name="Zhang X."/>
        </authorList>
    </citation>
    <scope>NUCLEOTIDE SEQUENCE [LARGE SCALE GENOMIC DNA]</scope>
    <source>
        <strain evidence="1 2">KACC 18849</strain>
    </source>
</reference>
<evidence type="ECO:0000313" key="2">
    <source>
        <dbReference type="Proteomes" id="UP000639859"/>
    </source>
</evidence>